<proteinExistence type="predicted"/>
<accession>A0A8S1UFE1</accession>
<dbReference type="Proteomes" id="UP000683925">
    <property type="component" value="Unassembled WGS sequence"/>
</dbReference>
<protein>
    <submittedName>
        <fullName evidence="1">Uncharacterized protein</fullName>
    </submittedName>
</protein>
<organism evidence="1 2">
    <name type="scientific">Paramecium octaurelia</name>
    <dbReference type="NCBI Taxonomy" id="43137"/>
    <lineage>
        <taxon>Eukaryota</taxon>
        <taxon>Sar</taxon>
        <taxon>Alveolata</taxon>
        <taxon>Ciliophora</taxon>
        <taxon>Intramacronucleata</taxon>
        <taxon>Oligohymenophorea</taxon>
        <taxon>Peniculida</taxon>
        <taxon>Parameciidae</taxon>
        <taxon>Paramecium</taxon>
    </lineage>
</organism>
<keyword evidence="2" id="KW-1185">Reference proteome</keyword>
<name>A0A8S1UFE1_PAROT</name>
<dbReference type="EMBL" id="CAJJDP010000041">
    <property type="protein sequence ID" value="CAD8162499.1"/>
    <property type="molecule type" value="Genomic_DNA"/>
</dbReference>
<sequence>MPIAISFISQLQKIFGRNFINNQLNFCSRDKKKIMLQSCHQTNV</sequence>
<gene>
    <name evidence="1" type="ORF">POCTA_138.1.T0410295</name>
</gene>
<evidence type="ECO:0000313" key="1">
    <source>
        <dbReference type="EMBL" id="CAD8162499.1"/>
    </source>
</evidence>
<comment type="caution">
    <text evidence="1">The sequence shown here is derived from an EMBL/GenBank/DDBJ whole genome shotgun (WGS) entry which is preliminary data.</text>
</comment>
<evidence type="ECO:0000313" key="2">
    <source>
        <dbReference type="Proteomes" id="UP000683925"/>
    </source>
</evidence>
<dbReference type="AlphaFoldDB" id="A0A8S1UFE1"/>
<reference evidence="1" key="1">
    <citation type="submission" date="2021-01" db="EMBL/GenBank/DDBJ databases">
        <authorList>
            <consortium name="Genoscope - CEA"/>
            <person name="William W."/>
        </authorList>
    </citation>
    <scope>NUCLEOTIDE SEQUENCE</scope>
</reference>